<protein>
    <recommendedName>
        <fullName evidence="2">Transposase IS4-like domain-containing protein</fullName>
    </recommendedName>
</protein>
<name>A0A6V7FA82_9XANT</name>
<keyword evidence="1" id="KW-1133">Transmembrane helix</keyword>
<dbReference type="GO" id="GO:0006313">
    <property type="term" value="P:DNA transposition"/>
    <property type="evidence" value="ECO:0007669"/>
    <property type="project" value="InterPro"/>
</dbReference>
<accession>A0A6V7FA82</accession>
<dbReference type="PANTHER" id="PTHR30007">
    <property type="entry name" value="PHP DOMAIN PROTEIN"/>
    <property type="match status" value="1"/>
</dbReference>
<dbReference type="GO" id="GO:0004803">
    <property type="term" value="F:transposase activity"/>
    <property type="evidence" value="ECO:0007669"/>
    <property type="project" value="InterPro"/>
</dbReference>
<feature type="domain" description="Transposase IS4-like" evidence="2">
    <location>
        <begin position="22"/>
        <end position="140"/>
    </location>
</feature>
<dbReference type="EMBL" id="CAJDKC010000004">
    <property type="protein sequence ID" value="CAD0360604.1"/>
    <property type="molecule type" value="Genomic_DNA"/>
</dbReference>
<evidence type="ECO:0000313" key="4">
    <source>
        <dbReference type="Proteomes" id="UP000587508"/>
    </source>
</evidence>
<feature type="transmembrane region" description="Helical" evidence="1">
    <location>
        <begin position="130"/>
        <end position="153"/>
    </location>
</feature>
<sequence>MKGKSLQLHFESALGKIAEGRPGVPLAVRLTGTNRYDSVVFEELIDALPPIGGKPGSPRRWLGRLHADKAYDIARCRAFLKQRGIIARIARKGIERNDRLGRHRWVVERTHAWFAGLGKLRIRFERRIDLHMTLLLLACLLHHLLTASSWVLLTALKIEIKSRKIQFD</sequence>
<dbReference type="EMBL" id="CAJDKC010000004">
    <property type="protein sequence ID" value="CAD0360606.1"/>
    <property type="molecule type" value="Genomic_DNA"/>
</dbReference>
<dbReference type="InterPro" id="IPR002559">
    <property type="entry name" value="Transposase_11"/>
</dbReference>
<evidence type="ECO:0000313" key="3">
    <source>
        <dbReference type="EMBL" id="CAD0360604.1"/>
    </source>
</evidence>
<dbReference type="Pfam" id="PF01609">
    <property type="entry name" value="DDE_Tnp_1"/>
    <property type="match status" value="1"/>
</dbReference>
<organism evidence="3 4">
    <name type="scientific">Xanthomonas hortorum pv. carotae</name>
    <dbReference type="NCBI Taxonomy" id="487904"/>
    <lineage>
        <taxon>Bacteria</taxon>
        <taxon>Pseudomonadati</taxon>
        <taxon>Pseudomonadota</taxon>
        <taxon>Gammaproteobacteria</taxon>
        <taxon>Lysobacterales</taxon>
        <taxon>Lysobacteraceae</taxon>
        <taxon>Xanthomonas</taxon>
    </lineage>
</organism>
<comment type="caution">
    <text evidence="3">The sequence shown here is derived from an EMBL/GenBank/DDBJ whole genome shotgun (WGS) entry which is preliminary data.</text>
</comment>
<reference evidence="3 4" key="1">
    <citation type="submission" date="2020-07" db="EMBL/GenBank/DDBJ databases">
        <authorList>
            <person name="Pothier F. J."/>
        </authorList>
    </citation>
    <scope>NUCLEOTIDE SEQUENCE [LARGE SCALE GENOMIC DNA]</scope>
    <source>
        <strain evidence="3 4">CFBP 7900</strain>
    </source>
</reference>
<dbReference type="Proteomes" id="UP000587508">
    <property type="component" value="Unassembled WGS sequence"/>
</dbReference>
<dbReference type="PANTHER" id="PTHR30007:SF1">
    <property type="entry name" value="BLR1914 PROTEIN"/>
    <property type="match status" value="1"/>
</dbReference>
<keyword evidence="1" id="KW-0812">Transmembrane</keyword>
<evidence type="ECO:0000259" key="2">
    <source>
        <dbReference type="Pfam" id="PF01609"/>
    </source>
</evidence>
<evidence type="ECO:0000256" key="1">
    <source>
        <dbReference type="SAM" id="Phobius"/>
    </source>
</evidence>
<keyword evidence="1" id="KW-0472">Membrane</keyword>
<dbReference type="GO" id="GO:0003677">
    <property type="term" value="F:DNA binding"/>
    <property type="evidence" value="ECO:0007669"/>
    <property type="project" value="InterPro"/>
</dbReference>
<proteinExistence type="predicted"/>
<dbReference type="AlphaFoldDB" id="A0A6V7FA82"/>
<gene>
    <name evidence="3" type="ORF">CFBP7900_32580</name>
</gene>